<evidence type="ECO:0000256" key="1">
    <source>
        <dbReference type="SAM" id="MobiDB-lite"/>
    </source>
</evidence>
<proteinExistence type="predicted"/>
<feature type="compositionally biased region" description="Low complexity" evidence="1">
    <location>
        <begin position="74"/>
        <end position="85"/>
    </location>
</feature>
<dbReference type="AlphaFoldDB" id="A0A8D8BYU5"/>
<feature type="region of interest" description="Disordered" evidence="1">
    <location>
        <begin position="34"/>
        <end position="115"/>
    </location>
</feature>
<sequence length="149" mass="15836">MSLSANIVGDESVQLRCFITVLCALHGVGSRRISRSASASSTSLTSKMKMSAVAARSGERTKRCRASNLAWPVTSGSHRSTPGPSRRTRTGRSSSRAERIPPKHSTSASRTTPGPSCWCSFSPASGTWSFRSCSSPSRAARRTSICNPS</sequence>
<dbReference type="EMBL" id="HBUE01094776">
    <property type="protein sequence ID" value="CAG6482944.1"/>
    <property type="molecule type" value="Transcribed_RNA"/>
</dbReference>
<accession>A0A8D8BYU5</accession>
<feature type="compositionally biased region" description="Low complexity" evidence="1">
    <location>
        <begin position="35"/>
        <end position="52"/>
    </location>
</feature>
<feature type="compositionally biased region" description="Polar residues" evidence="1">
    <location>
        <begin position="104"/>
        <end position="114"/>
    </location>
</feature>
<protein>
    <submittedName>
        <fullName evidence="2">(northern house mosquito) hypothetical protein</fullName>
    </submittedName>
</protein>
<dbReference type="EMBL" id="HBUE01094769">
    <property type="protein sequence ID" value="CAG6482934.1"/>
    <property type="molecule type" value="Transcribed_RNA"/>
</dbReference>
<evidence type="ECO:0000313" key="2">
    <source>
        <dbReference type="EMBL" id="CAG6482944.1"/>
    </source>
</evidence>
<dbReference type="EMBL" id="HBUE01094781">
    <property type="protein sequence ID" value="CAG6482949.1"/>
    <property type="molecule type" value="Transcribed_RNA"/>
</dbReference>
<organism evidence="2">
    <name type="scientific">Culex pipiens</name>
    <name type="common">House mosquito</name>
    <dbReference type="NCBI Taxonomy" id="7175"/>
    <lineage>
        <taxon>Eukaryota</taxon>
        <taxon>Metazoa</taxon>
        <taxon>Ecdysozoa</taxon>
        <taxon>Arthropoda</taxon>
        <taxon>Hexapoda</taxon>
        <taxon>Insecta</taxon>
        <taxon>Pterygota</taxon>
        <taxon>Neoptera</taxon>
        <taxon>Endopterygota</taxon>
        <taxon>Diptera</taxon>
        <taxon>Nematocera</taxon>
        <taxon>Culicoidea</taxon>
        <taxon>Culicidae</taxon>
        <taxon>Culicinae</taxon>
        <taxon>Culicini</taxon>
        <taxon>Culex</taxon>
        <taxon>Culex</taxon>
    </lineage>
</organism>
<reference evidence="2" key="1">
    <citation type="submission" date="2021-05" db="EMBL/GenBank/DDBJ databases">
        <authorList>
            <person name="Alioto T."/>
            <person name="Alioto T."/>
            <person name="Gomez Garrido J."/>
        </authorList>
    </citation>
    <scope>NUCLEOTIDE SEQUENCE</scope>
</reference>
<name>A0A8D8BYU5_CULPI</name>